<dbReference type="PANTHER" id="PTHR35004">
    <property type="entry name" value="TRANSPOSASE RV3428C-RELATED"/>
    <property type="match status" value="1"/>
</dbReference>
<dbReference type="PANTHER" id="PTHR35004:SF7">
    <property type="entry name" value="INTEGRASE PROTEIN"/>
    <property type="match status" value="1"/>
</dbReference>
<evidence type="ECO:0000259" key="1">
    <source>
        <dbReference type="PROSITE" id="PS50994"/>
    </source>
</evidence>
<gene>
    <name evidence="2" type="ORF">CI1B_29490</name>
</gene>
<evidence type="ECO:0000313" key="3">
    <source>
        <dbReference type="Proteomes" id="UP000328092"/>
    </source>
</evidence>
<evidence type="ECO:0000313" key="2">
    <source>
        <dbReference type="EMBL" id="VIO70096.1"/>
    </source>
</evidence>
<dbReference type="PROSITE" id="PS50994">
    <property type="entry name" value="INTEGRASE"/>
    <property type="match status" value="1"/>
</dbReference>
<dbReference type="AlphaFoldDB" id="A0A508T7G1"/>
<protein>
    <recommendedName>
        <fullName evidence="1">Integrase catalytic domain-containing protein</fullName>
    </recommendedName>
</protein>
<dbReference type="Proteomes" id="UP000328092">
    <property type="component" value="Unassembled WGS sequence"/>
</dbReference>
<organism evidence="2 3">
    <name type="scientific">Bradyrhizobium ivorense</name>
    <dbReference type="NCBI Taxonomy" id="2511166"/>
    <lineage>
        <taxon>Bacteria</taxon>
        <taxon>Pseudomonadati</taxon>
        <taxon>Pseudomonadota</taxon>
        <taxon>Alphaproteobacteria</taxon>
        <taxon>Hyphomicrobiales</taxon>
        <taxon>Nitrobacteraceae</taxon>
        <taxon>Bradyrhizobium</taxon>
    </lineage>
</organism>
<dbReference type="Gene3D" id="3.30.420.10">
    <property type="entry name" value="Ribonuclease H-like superfamily/Ribonuclease H"/>
    <property type="match status" value="1"/>
</dbReference>
<accession>A0A508T7G1</accession>
<dbReference type="GO" id="GO:0003676">
    <property type="term" value="F:nucleic acid binding"/>
    <property type="evidence" value="ECO:0007669"/>
    <property type="project" value="InterPro"/>
</dbReference>
<name>A0A508T7G1_9BRAD</name>
<comment type="caution">
    <text evidence="2">The sequence shown here is derived from an EMBL/GenBank/DDBJ whole genome shotgun (WGS) entry which is preliminary data.</text>
</comment>
<keyword evidence="3" id="KW-1185">Reference proteome</keyword>
<dbReference type="EMBL" id="CAADFC020000010">
    <property type="protein sequence ID" value="VIO70096.1"/>
    <property type="molecule type" value="Genomic_DNA"/>
</dbReference>
<reference evidence="2" key="1">
    <citation type="submission" date="2019-02" db="EMBL/GenBank/DDBJ databases">
        <authorList>
            <person name="Pothier F.J."/>
        </authorList>
    </citation>
    <scope>NUCLEOTIDE SEQUENCE</scope>
    <source>
        <strain evidence="2">CI-1B</strain>
    </source>
</reference>
<sequence>MRERRGSFADATLERRINAWRALNGPEQDVIFRQQHEPGRLGLSDFTDVSALGITIAGEPLNHRLYHFRLAFSGFEHAHVVLGGESFVALAEGLQNALWALGGVPREHRSDSLSAAFRNLAADAREDLTQRYAGLMGHYGMAPTRNNAGIAHENGSIESAHGHLKRKRSSAALLNDVLSRKSERFP</sequence>
<dbReference type="InterPro" id="IPR001584">
    <property type="entry name" value="Integrase_cat-core"/>
</dbReference>
<proteinExistence type="predicted"/>
<feature type="domain" description="Integrase catalytic" evidence="1">
    <location>
        <begin position="34"/>
        <end position="186"/>
    </location>
</feature>
<dbReference type="InterPro" id="IPR036397">
    <property type="entry name" value="RNaseH_sf"/>
</dbReference>
<dbReference type="GO" id="GO:0015074">
    <property type="term" value="P:DNA integration"/>
    <property type="evidence" value="ECO:0007669"/>
    <property type="project" value="InterPro"/>
</dbReference>